<sequence length="223" mass="24592">MGRHASFGSPLATRQYRPQDGTDSSSSSEESDDGNSNDGGFGNRSRTYRRAQQAEPVVSREKRIKRSSEIDLSQSKIQEPLGLSPEFTSDEEAEQLASDDHELQQEQPASEDDPVVMEGEELSHPTGQTDNNEDEKSHKSYTGSDDDNATVDNSIRHPQTKHHDNSTEDLHADDSDVNKSHDERPSMSEASEAKKTRATGKPANKSRSGGTKKSPRKKGGRKR</sequence>
<gene>
    <name evidence="1" type="ORF">EV182_006929</name>
</gene>
<keyword evidence="2" id="KW-1185">Reference proteome</keyword>
<dbReference type="Proteomes" id="UP001145114">
    <property type="component" value="Unassembled WGS sequence"/>
</dbReference>
<evidence type="ECO:0000313" key="2">
    <source>
        <dbReference type="Proteomes" id="UP001145114"/>
    </source>
</evidence>
<reference evidence="1" key="1">
    <citation type="submission" date="2022-06" db="EMBL/GenBank/DDBJ databases">
        <title>Phylogenomic reconstructions and comparative analyses of Kickxellomycotina fungi.</title>
        <authorList>
            <person name="Reynolds N.K."/>
            <person name="Stajich J.E."/>
            <person name="Barry K."/>
            <person name="Grigoriev I.V."/>
            <person name="Crous P."/>
            <person name="Smith M.E."/>
        </authorList>
    </citation>
    <scope>NUCLEOTIDE SEQUENCE</scope>
    <source>
        <strain evidence="1">RSA 2271</strain>
    </source>
</reference>
<name>A0ACC1HRT9_9FUNG</name>
<comment type="caution">
    <text evidence="1">The sequence shown here is derived from an EMBL/GenBank/DDBJ whole genome shotgun (WGS) entry which is preliminary data.</text>
</comment>
<evidence type="ECO:0000313" key="1">
    <source>
        <dbReference type="EMBL" id="KAJ1677074.1"/>
    </source>
</evidence>
<organism evidence="1 2">
    <name type="scientific">Spiromyces aspiralis</name>
    <dbReference type="NCBI Taxonomy" id="68401"/>
    <lineage>
        <taxon>Eukaryota</taxon>
        <taxon>Fungi</taxon>
        <taxon>Fungi incertae sedis</taxon>
        <taxon>Zoopagomycota</taxon>
        <taxon>Kickxellomycotina</taxon>
        <taxon>Kickxellomycetes</taxon>
        <taxon>Kickxellales</taxon>
        <taxon>Kickxellaceae</taxon>
        <taxon>Spiromyces</taxon>
    </lineage>
</organism>
<accession>A0ACC1HRT9</accession>
<protein>
    <submittedName>
        <fullName evidence="1">Uncharacterized protein</fullName>
    </submittedName>
</protein>
<proteinExistence type="predicted"/>
<dbReference type="EMBL" id="JAMZIH010003024">
    <property type="protein sequence ID" value="KAJ1677074.1"/>
    <property type="molecule type" value="Genomic_DNA"/>
</dbReference>